<dbReference type="Proteomes" id="UP000428333">
    <property type="component" value="Linkage Group LG09"/>
</dbReference>
<protein>
    <recommendedName>
        <fullName evidence="5">S-locus glycoprotein domain-containing protein</fullName>
    </recommendedName>
</protein>
<comment type="caution">
    <text evidence="6">The sequence shown here is derived from an EMBL/GenBank/DDBJ whole genome shotgun (WGS) entry which is preliminary data.</text>
</comment>
<dbReference type="GO" id="GO:0005524">
    <property type="term" value="F:ATP binding"/>
    <property type="evidence" value="ECO:0007669"/>
    <property type="project" value="UniProtKB-UniRule"/>
</dbReference>
<dbReference type="PANTHER" id="PTHR47976:SF60">
    <property type="entry name" value="RECEPTOR-LIKE SERINE_THREONINE-PROTEIN KINASE"/>
    <property type="match status" value="1"/>
</dbReference>
<dbReference type="InterPro" id="IPR011009">
    <property type="entry name" value="Kinase-like_dom_sf"/>
</dbReference>
<feature type="chain" id="PRO_5025583440" description="S-locus glycoprotein domain-containing protein" evidence="4">
    <location>
        <begin position="24"/>
        <end position="405"/>
    </location>
</feature>
<dbReference type="InterPro" id="IPR051343">
    <property type="entry name" value="G-type_lectin_kinases/EP1-like"/>
</dbReference>
<gene>
    <name evidence="6" type="ORF">C3L33_15239</name>
</gene>
<dbReference type="PROSITE" id="PS00107">
    <property type="entry name" value="PROTEIN_KINASE_ATP"/>
    <property type="match status" value="1"/>
</dbReference>
<evidence type="ECO:0000256" key="2">
    <source>
        <dbReference type="ARBA" id="ARBA00023157"/>
    </source>
</evidence>
<dbReference type="InterPro" id="IPR017441">
    <property type="entry name" value="Protein_kinase_ATP_BS"/>
</dbReference>
<feature type="binding site" evidence="3">
    <location>
        <position position="388"/>
    </location>
    <ligand>
        <name>ATP</name>
        <dbReference type="ChEBI" id="CHEBI:30616"/>
    </ligand>
</feature>
<feature type="signal peptide" evidence="4">
    <location>
        <begin position="1"/>
        <end position="23"/>
    </location>
</feature>
<feature type="non-terminal residue" evidence="6">
    <location>
        <position position="1"/>
    </location>
</feature>
<evidence type="ECO:0000259" key="5">
    <source>
        <dbReference type="Pfam" id="PF00954"/>
    </source>
</evidence>
<dbReference type="SUPFAM" id="SSF56112">
    <property type="entry name" value="Protein kinase-like (PK-like)"/>
    <property type="match status" value="1"/>
</dbReference>
<organism evidence="6 7">
    <name type="scientific">Rhododendron williamsianum</name>
    <dbReference type="NCBI Taxonomy" id="262921"/>
    <lineage>
        <taxon>Eukaryota</taxon>
        <taxon>Viridiplantae</taxon>
        <taxon>Streptophyta</taxon>
        <taxon>Embryophyta</taxon>
        <taxon>Tracheophyta</taxon>
        <taxon>Spermatophyta</taxon>
        <taxon>Magnoliopsida</taxon>
        <taxon>eudicotyledons</taxon>
        <taxon>Gunneridae</taxon>
        <taxon>Pentapetalae</taxon>
        <taxon>asterids</taxon>
        <taxon>Ericales</taxon>
        <taxon>Ericaceae</taxon>
        <taxon>Ericoideae</taxon>
        <taxon>Rhodoreae</taxon>
        <taxon>Rhododendron</taxon>
    </lineage>
</organism>
<dbReference type="InterPro" id="IPR000858">
    <property type="entry name" value="S_locus_glycoprot_dom"/>
</dbReference>
<keyword evidence="3" id="KW-0067">ATP-binding</keyword>
<evidence type="ECO:0000256" key="1">
    <source>
        <dbReference type="ARBA" id="ARBA00022729"/>
    </source>
</evidence>
<dbReference type="AlphaFoldDB" id="A0A6A4LDS3"/>
<dbReference type="GO" id="GO:0048544">
    <property type="term" value="P:recognition of pollen"/>
    <property type="evidence" value="ECO:0007669"/>
    <property type="project" value="InterPro"/>
</dbReference>
<dbReference type="Pfam" id="PF00954">
    <property type="entry name" value="S_locus_glycop"/>
    <property type="match status" value="1"/>
</dbReference>
<dbReference type="Gene3D" id="3.30.200.20">
    <property type="entry name" value="Phosphorylase Kinase, domain 1"/>
    <property type="match status" value="1"/>
</dbReference>
<evidence type="ECO:0000256" key="4">
    <source>
        <dbReference type="SAM" id="SignalP"/>
    </source>
</evidence>
<reference evidence="6 7" key="1">
    <citation type="journal article" date="2019" name="Genome Biol. Evol.">
        <title>The Rhododendron genome and chromosomal organization provide insight into shared whole-genome duplications across the heath family (Ericaceae).</title>
        <authorList>
            <person name="Soza V.L."/>
            <person name="Lindsley D."/>
            <person name="Waalkes A."/>
            <person name="Ramage E."/>
            <person name="Patwardhan R.P."/>
            <person name="Burton J.N."/>
            <person name="Adey A."/>
            <person name="Kumar A."/>
            <person name="Qiu R."/>
            <person name="Shendure J."/>
            <person name="Hall B."/>
        </authorList>
    </citation>
    <scope>NUCLEOTIDE SEQUENCE [LARGE SCALE GENOMIC DNA]</scope>
    <source>
        <strain evidence="6">RSF 1966-606</strain>
    </source>
</reference>
<evidence type="ECO:0000313" key="7">
    <source>
        <dbReference type="Proteomes" id="UP000428333"/>
    </source>
</evidence>
<dbReference type="PANTHER" id="PTHR47976">
    <property type="entry name" value="G-TYPE LECTIN S-RECEPTOR-LIKE SERINE/THREONINE-PROTEIN KINASE SD2-5"/>
    <property type="match status" value="1"/>
</dbReference>
<feature type="domain" description="S-locus glycoprotein" evidence="5">
    <location>
        <begin position="219"/>
        <end position="281"/>
    </location>
</feature>
<keyword evidence="1 4" id="KW-0732">Signal</keyword>
<keyword evidence="7" id="KW-1185">Reference proteome</keyword>
<dbReference type="EMBL" id="QEFC01002338">
    <property type="protein sequence ID" value="KAE9452857.1"/>
    <property type="molecule type" value="Genomic_DNA"/>
</dbReference>
<keyword evidence="3" id="KW-0547">Nucleotide-binding</keyword>
<name>A0A6A4LDS3_9ERIC</name>
<proteinExistence type="predicted"/>
<keyword evidence="2" id="KW-1015">Disulfide bond</keyword>
<evidence type="ECO:0000256" key="3">
    <source>
        <dbReference type="PROSITE-ProRule" id="PRU10141"/>
    </source>
</evidence>
<evidence type="ECO:0000313" key="6">
    <source>
        <dbReference type="EMBL" id="KAE9452857.1"/>
    </source>
</evidence>
<accession>A0A6A4LDS3</accession>
<sequence length="405" mass="44308">MAFSFSPLLIPLLLLLLHHLTTASSPLPYSLSPNFTASYLELDNNSNYGAFLATGPFSAAMTKTSYLAVVHTASDTIVWSASRSSFIPYINVTIRLTASGIYIEDNGGKFVWSTPPFSSLVSLLSCRSLEIWSCSTGLIGRYGKVLITPPTLFLSDNGYLSDNRWSVLYPTKTCRWAITGSLSLTMGRRRGDDLEWVDLLDVVNGRKGLQVVIQLTLNVSQFRIARLEYDGRFSIMTFNSKNWVEEFGAPDDYCGIPYICGTIGVCLSATPLICSCPLGFHFNDQTSSVCSPVDDSYSLPSACNASGNGDSNVSTSYLELGYGMDYFLNDFSKPRARGVNLSSCLPVRFGFKELVAAIENFRAKIGSGGFGTVNKGTLPDESAVAVKKITVWALRERENSARRLL</sequence>